<evidence type="ECO:0000313" key="2">
    <source>
        <dbReference type="Proteomes" id="UP000001520"/>
    </source>
</evidence>
<dbReference type="AlphaFoldDB" id="D3PB18"/>
<dbReference type="Proteomes" id="UP000001520">
    <property type="component" value="Chromosome"/>
</dbReference>
<sequence length="74" mass="8500">MIVDSCIYFTILEGYFLEKLGTVLTPLKLLSILEKLVRENKNPNLGLGTYETTKNEDDSTKINHEINKQINEIE</sequence>
<proteinExistence type="predicted"/>
<evidence type="ECO:0000313" key="1">
    <source>
        <dbReference type="EMBL" id="BAI79791.1"/>
    </source>
</evidence>
<name>D3PB18_DEFDS</name>
<dbReference type="RefSeq" id="WP_013007039.1">
    <property type="nucleotide sequence ID" value="NC_013939.1"/>
</dbReference>
<gene>
    <name evidence="1" type="ordered locus">DEFDS_0283</name>
</gene>
<organism evidence="1 2">
    <name type="scientific">Deferribacter desulfuricans (strain DSM 14783 / JCM 11476 / NBRC 101012 / SSM1)</name>
    <dbReference type="NCBI Taxonomy" id="639282"/>
    <lineage>
        <taxon>Bacteria</taxon>
        <taxon>Pseudomonadati</taxon>
        <taxon>Deferribacterota</taxon>
        <taxon>Deferribacteres</taxon>
        <taxon>Deferribacterales</taxon>
        <taxon>Deferribacteraceae</taxon>
        <taxon>Deferribacter</taxon>
    </lineage>
</organism>
<dbReference type="STRING" id="639282.DEFDS_0283"/>
<dbReference type="EMBL" id="AP011529">
    <property type="protein sequence ID" value="BAI79791.1"/>
    <property type="molecule type" value="Genomic_DNA"/>
</dbReference>
<accession>D3PB18</accession>
<protein>
    <submittedName>
        <fullName evidence="1">Uncharacterized protein</fullName>
    </submittedName>
</protein>
<dbReference type="HOGENOM" id="CLU_2681579_0_0_0"/>
<dbReference type="KEGG" id="ddf:DEFDS_0283"/>
<reference evidence="1 2" key="1">
    <citation type="journal article" date="2010" name="DNA Res.">
        <title>Bacterial lifestyle in a deep-sea hydrothermal vent chimney revealed by the genome sequence of the thermophilic bacterium Deferribacter desulfuricans SSM1.</title>
        <authorList>
            <person name="Takaki Y."/>
            <person name="Shimamura S."/>
            <person name="Nakagawa S."/>
            <person name="Fukuhara Y."/>
            <person name="Horikawa H."/>
            <person name="Ankai A."/>
            <person name="Harada T."/>
            <person name="Hosoyama A."/>
            <person name="Oguchi A."/>
            <person name="Fukui S."/>
            <person name="Fujita N."/>
            <person name="Takami H."/>
            <person name="Takai K."/>
        </authorList>
    </citation>
    <scope>NUCLEOTIDE SEQUENCE [LARGE SCALE GENOMIC DNA]</scope>
    <source>
        <strain evidence="2">DSM 14783 / JCM 11476 / NBRC 101012 / SSM1</strain>
    </source>
</reference>
<keyword evidence="2" id="KW-1185">Reference proteome</keyword>